<evidence type="ECO:0000313" key="5">
    <source>
        <dbReference type="EMBL" id="PIN66414.1"/>
    </source>
</evidence>
<dbReference type="Proteomes" id="UP000231449">
    <property type="component" value="Unassembled WGS sequence"/>
</dbReference>
<dbReference type="GO" id="GO:0006352">
    <property type="term" value="P:DNA-templated transcription initiation"/>
    <property type="evidence" value="ECO:0007669"/>
    <property type="project" value="InterPro"/>
</dbReference>
<name>A0A2G9LIR9_HUBC1</name>
<comment type="similarity">
    <text evidence="1">Belongs to the TBP family.</text>
</comment>
<evidence type="ECO:0000313" key="8">
    <source>
        <dbReference type="EMBL" id="PIV89746.1"/>
    </source>
</evidence>
<dbReference type="InterPro" id="IPR000814">
    <property type="entry name" value="TBP"/>
</dbReference>
<dbReference type="Pfam" id="PF00352">
    <property type="entry name" value="TBP"/>
    <property type="match status" value="2"/>
</dbReference>
<dbReference type="Gene3D" id="3.30.310.10">
    <property type="entry name" value="TATA-Binding Protein"/>
    <property type="match status" value="2"/>
</dbReference>
<evidence type="ECO:0000313" key="11">
    <source>
        <dbReference type="EMBL" id="PJB03566.1"/>
    </source>
</evidence>
<dbReference type="Proteomes" id="UP000230713">
    <property type="component" value="Unassembled WGS sequence"/>
</dbReference>
<accession>A0A2H9P914</accession>
<dbReference type="GO" id="GO:0003677">
    <property type="term" value="F:DNA binding"/>
    <property type="evidence" value="ECO:0007669"/>
    <property type="project" value="UniProtKB-KW"/>
</dbReference>
<keyword evidence="4" id="KW-0804">Transcription</keyword>
<dbReference type="PANTHER" id="PTHR10126">
    <property type="entry name" value="TATA-BOX BINDING PROTEIN"/>
    <property type="match status" value="1"/>
</dbReference>
<dbReference type="EMBL" id="PFIH01000056">
    <property type="protein sequence ID" value="PIX27939.1"/>
    <property type="molecule type" value="Genomic_DNA"/>
</dbReference>
<sequence length="200" mass="22826">MGLINEDINVQNIVVTEQLNNPIDVNALGKFEKKGFKYNKEKFPGVFFHDSIDKKITFIIFKTGKIVCTGAKSMRAVNSALTRLIKILNKLGFKVKQKKELKIRNLVVTSYIKKIPRMFELAAMLDNIEYNPEVFPGIIYREKNKEYSAAILIFKTGRIVCAGIKNIDIAKRAISDFQKKIILNKNKDTNSQSLASQDFF</sequence>
<dbReference type="Proteomes" id="UP000231232">
    <property type="component" value="Unassembled WGS sequence"/>
</dbReference>
<evidence type="ECO:0000256" key="3">
    <source>
        <dbReference type="ARBA" id="ARBA00023125"/>
    </source>
</evidence>
<comment type="caution">
    <text evidence="5">The sequence shown here is derived from an EMBL/GenBank/DDBJ whole genome shotgun (WGS) entry which is preliminary data.</text>
</comment>
<dbReference type="EMBL" id="PFUW01000040">
    <property type="protein sequence ID" value="PJB03566.1"/>
    <property type="molecule type" value="Genomic_DNA"/>
</dbReference>
<gene>
    <name evidence="12" type="ORF">CO072_01965</name>
    <name evidence="11" type="ORF">CO124_02280</name>
    <name evidence="7" type="ORF">COS22_02385</name>
    <name evidence="6" type="ORF">COS45_02310</name>
    <name evidence="8" type="ORF">COW47_01235</name>
    <name evidence="5" type="ORF">COW69_02460</name>
    <name evidence="10" type="ORF">COY63_00730</name>
    <name evidence="9" type="ORF">COZ66_02250</name>
</gene>
<dbReference type="Proteomes" id="UP000229789">
    <property type="component" value="Unassembled WGS sequence"/>
</dbReference>
<accession>A0A2H9M2N8</accession>
<dbReference type="Proteomes" id="UP000228989">
    <property type="component" value="Unassembled WGS sequence"/>
</dbReference>
<evidence type="ECO:0000313" key="10">
    <source>
        <dbReference type="EMBL" id="PIY99963.1"/>
    </source>
</evidence>
<evidence type="ECO:0000256" key="2">
    <source>
        <dbReference type="ARBA" id="ARBA00022737"/>
    </source>
</evidence>
<keyword evidence="3" id="KW-0238">DNA-binding</keyword>
<dbReference type="EMBL" id="PFMG01000016">
    <property type="protein sequence ID" value="PIY99963.1"/>
    <property type="molecule type" value="Genomic_DNA"/>
</dbReference>
<evidence type="ECO:0000313" key="6">
    <source>
        <dbReference type="EMBL" id="PIV13560.1"/>
    </source>
</evidence>
<dbReference type="EMBL" id="PFFF01000028">
    <property type="protein sequence ID" value="PIV89746.1"/>
    <property type="molecule type" value="Genomic_DNA"/>
</dbReference>
<accession>A0A2H9RCQ6</accession>
<evidence type="ECO:0000256" key="4">
    <source>
        <dbReference type="ARBA" id="ARBA00023163"/>
    </source>
</evidence>
<dbReference type="EMBL" id="PETW01000042">
    <property type="protein sequence ID" value="PIV46277.1"/>
    <property type="molecule type" value="Genomic_DNA"/>
</dbReference>
<protein>
    <submittedName>
        <fullName evidence="5">Uncharacterized protein</fullName>
    </submittedName>
</protein>
<keyword evidence="2" id="KW-0677">Repeat</keyword>
<evidence type="ECO:0000313" key="13">
    <source>
        <dbReference type="Proteomes" id="UP000228874"/>
    </source>
</evidence>
<dbReference type="Proteomes" id="UP000228874">
    <property type="component" value="Unassembled WGS sequence"/>
</dbReference>
<dbReference type="EMBL" id="PFSX01000051">
    <property type="protein sequence ID" value="PJC01222.1"/>
    <property type="molecule type" value="Genomic_DNA"/>
</dbReference>
<proteinExistence type="inferred from homology"/>
<evidence type="ECO:0000313" key="14">
    <source>
        <dbReference type="Proteomes" id="UP000228888"/>
    </source>
</evidence>
<dbReference type="EMBL" id="PCUF01000039">
    <property type="protein sequence ID" value="PIN66414.1"/>
    <property type="molecule type" value="Genomic_DNA"/>
</dbReference>
<dbReference type="PRINTS" id="PR00686">
    <property type="entry name" value="TIFACTORIID"/>
</dbReference>
<dbReference type="EMBL" id="PEUT01000055">
    <property type="protein sequence ID" value="PIV13560.1"/>
    <property type="molecule type" value="Genomic_DNA"/>
</dbReference>
<accession>A0A2H9QRS0</accession>
<dbReference type="Proteomes" id="UP000230477">
    <property type="component" value="Unassembled WGS sequence"/>
</dbReference>
<evidence type="ECO:0000313" key="9">
    <source>
        <dbReference type="EMBL" id="PIX27939.1"/>
    </source>
</evidence>
<dbReference type="Proteomes" id="UP000228888">
    <property type="component" value="Unassembled WGS sequence"/>
</dbReference>
<evidence type="ECO:0000313" key="15">
    <source>
        <dbReference type="Proteomes" id="UP000229789"/>
    </source>
</evidence>
<evidence type="ECO:0000313" key="12">
    <source>
        <dbReference type="EMBL" id="PJC01222.1"/>
    </source>
</evidence>
<accession>A0A2H9N207</accession>
<evidence type="ECO:0000256" key="1">
    <source>
        <dbReference type="ARBA" id="ARBA00005560"/>
    </source>
</evidence>
<reference evidence="5 15" key="1">
    <citation type="submission" date="2017-09" db="EMBL/GenBank/DDBJ databases">
        <title>Depth-based differentiation of microbial function through sediment-hosted aquifers and enrichment of novel symbionts in the deep terrestrial subsurface.</title>
        <authorList>
            <person name="Probst A.J."/>
            <person name="Ladd B."/>
            <person name="Jarett J.K."/>
            <person name="Geller-Mcgrath D.E."/>
            <person name="Sieber C.M."/>
            <person name="Emerson J.B."/>
            <person name="Anantharaman K."/>
            <person name="Thomas B.C."/>
            <person name="Malmstrom R."/>
            <person name="Stieglmeier M."/>
            <person name="Klingl A."/>
            <person name="Woyke T."/>
            <person name="Ryan C.M."/>
            <person name="Banfield J.F."/>
        </authorList>
    </citation>
    <scope>NUCLEOTIDE SEQUENCE [LARGE SCALE GENOMIC DNA]</scope>
    <source>
        <strain evidence="7">CG02_land_8_20_14_3_00_31_209</strain>
        <strain evidence="6">CG03_land_8_20_14_0_80_31_114</strain>
        <strain evidence="8">CG17_big_fil_post_rev_8_21_14_2_50_31_73</strain>
        <strain evidence="5">CG18_big_fil_WC_8_21_14_2_50_31_19</strain>
        <strain evidence="10">CG_4_10_14_0_8_um_filter_31_133</strain>
        <strain evidence="9">CG_4_8_14_3_um_filter</strain>
        <strain evidence="12">CG_4_9_14_0_8_um_filter_31_21</strain>
        <strain evidence="11">CG_4_9_14_3_um_filter_31_125</strain>
    </source>
</reference>
<reference evidence="13 14" key="2">
    <citation type="submission" date="2017-09" db="EMBL/GenBank/DDBJ databases">
        <title>Depth-based differentiation of microbial function through sediment-hosted aquifers and enrichment of novel symbionts in the deep terrestrial subsurface.</title>
        <authorList>
            <person name="Probst A.J."/>
            <person name="Ladd B."/>
            <person name="Jarett J.K."/>
            <person name="Geller-Mcgrath D.E."/>
            <person name="Sieber C.M.K."/>
            <person name="Emerson J.B."/>
            <person name="Anantharaman K."/>
            <person name="Thomas B.C."/>
            <person name="Malmstrom R."/>
            <person name="Stieglmeier M."/>
            <person name="Klingl A."/>
            <person name="Woyke T."/>
            <person name="Ryan C.M."/>
            <person name="Banfield J.F."/>
        </authorList>
    </citation>
    <scope>NUCLEOTIDE SEQUENCE [LARGE SCALE GENOMIC DNA]</scope>
</reference>
<accession>A0A2H9MMH1</accession>
<dbReference type="AlphaFoldDB" id="A0A2G9LIR9"/>
<dbReference type="SUPFAM" id="SSF55945">
    <property type="entry name" value="TATA-box binding protein-like"/>
    <property type="match status" value="2"/>
</dbReference>
<evidence type="ECO:0000313" key="7">
    <source>
        <dbReference type="EMBL" id="PIV46277.1"/>
    </source>
</evidence>
<dbReference type="InterPro" id="IPR012295">
    <property type="entry name" value="TBP_dom_sf"/>
</dbReference>
<accession>A0A2G9LIR9</accession>
<organism evidence="5 15">
    <name type="scientific">Huberarchaeum crystalense</name>
    <dbReference type="NCBI Taxonomy" id="2014257"/>
    <lineage>
        <taxon>Archaea</taxon>
        <taxon>Candidatus Huberarchaeota</taxon>
        <taxon>Candidatus Huberarchaeia</taxon>
        <taxon>Candidatus Huberarchaeales</taxon>
        <taxon>Candidatus Huberarchaeaceae</taxon>
        <taxon>Candidatus Huberarchaeum</taxon>
    </lineage>
</organism>
<accession>A0A2H9M869</accession>